<dbReference type="HOGENOM" id="CLU_001265_46_6_9"/>
<evidence type="ECO:0000256" key="5">
    <source>
        <dbReference type="ARBA" id="ARBA00023136"/>
    </source>
</evidence>
<feature type="transmembrane region" description="Helical" evidence="6">
    <location>
        <begin position="61"/>
        <end position="81"/>
    </location>
</feature>
<keyword evidence="3 6" id="KW-0812">Transmembrane</keyword>
<accession>E0NEJ9</accession>
<sequence length="443" mass="48656">MRIVKEERFMQNQSDNLVKKYRPLAIAAGIGSILGSGIIVGLSATITVWQQGLALSNTQVGVISGALTFAIAMGSLVAGWLTKNWGLTRSFNWLNLGYAVGALICVLANSYGFLLTGVIIAGLASGADLPVSLTIISHDVPDDKATARLVSFTQVFWQIGVFFSYGCAFVVSKMTGATGARIVFTILAVCAAITFIWRTFSGRFKEFHREANQRIDQMQSPRTSESGSLFKILRQNHQYGLFFIWIMIFYCCWNLLANTFGQFQTFTLVQAHASQSFATGAGLVLNVVALIASISFASVAGSRYRNKFFVVGSVIELLAMLGLALSSHALWPIVIAIGFYNLGNNIAGEAMYKVWTQESFPIDSRASVQGFISGFSRFLCGIFAFITPTLVLPSHIRMTMFGFAGIVAVCLIAGLVMIRLQKSTRLTLRSEWRWHLHFKLMMM</sequence>
<keyword evidence="4 6" id="KW-1133">Transmembrane helix</keyword>
<dbReference type="Proteomes" id="UP000004470">
    <property type="component" value="Unassembled WGS sequence"/>
</dbReference>
<proteinExistence type="predicted"/>
<dbReference type="SUPFAM" id="SSF103473">
    <property type="entry name" value="MFS general substrate transporter"/>
    <property type="match status" value="1"/>
</dbReference>
<feature type="transmembrane region" description="Helical" evidence="6">
    <location>
        <begin position="330"/>
        <end position="347"/>
    </location>
</feature>
<dbReference type="PROSITE" id="PS50850">
    <property type="entry name" value="MFS"/>
    <property type="match status" value="1"/>
</dbReference>
<feature type="transmembrane region" description="Helical" evidence="6">
    <location>
        <begin position="398"/>
        <end position="420"/>
    </location>
</feature>
<dbReference type="eggNOG" id="COG2814">
    <property type="taxonomic scope" value="Bacteria"/>
</dbReference>
<organism evidence="8 9">
    <name type="scientific">Pediococcus acidilactici DSM 20284</name>
    <dbReference type="NCBI Taxonomy" id="862514"/>
    <lineage>
        <taxon>Bacteria</taxon>
        <taxon>Bacillati</taxon>
        <taxon>Bacillota</taxon>
        <taxon>Bacilli</taxon>
        <taxon>Lactobacillales</taxon>
        <taxon>Lactobacillaceae</taxon>
        <taxon>Pediococcus</taxon>
        <taxon>Pediococcus acidilactici group</taxon>
    </lineage>
</organism>
<evidence type="ECO:0000313" key="9">
    <source>
        <dbReference type="Proteomes" id="UP000004470"/>
    </source>
</evidence>
<evidence type="ECO:0000259" key="7">
    <source>
        <dbReference type="PROSITE" id="PS50850"/>
    </source>
</evidence>
<evidence type="ECO:0000256" key="2">
    <source>
        <dbReference type="ARBA" id="ARBA00022448"/>
    </source>
</evidence>
<feature type="domain" description="Major facilitator superfamily (MFS) profile" evidence="7">
    <location>
        <begin position="24"/>
        <end position="425"/>
    </location>
</feature>
<dbReference type="EMBL" id="AEEG01000002">
    <property type="protein sequence ID" value="EFL96010.1"/>
    <property type="molecule type" value="Genomic_DNA"/>
</dbReference>
<evidence type="ECO:0000313" key="8">
    <source>
        <dbReference type="EMBL" id="EFL96010.1"/>
    </source>
</evidence>
<feature type="transmembrane region" description="Helical" evidence="6">
    <location>
        <begin position="277"/>
        <end position="301"/>
    </location>
</feature>
<keyword evidence="5 6" id="KW-0472">Membrane</keyword>
<feature type="transmembrane region" description="Helical" evidence="6">
    <location>
        <begin position="178"/>
        <end position="200"/>
    </location>
</feature>
<dbReference type="InterPro" id="IPR036259">
    <property type="entry name" value="MFS_trans_sf"/>
</dbReference>
<dbReference type="GO" id="GO:0046943">
    <property type="term" value="F:carboxylic acid transmembrane transporter activity"/>
    <property type="evidence" value="ECO:0007669"/>
    <property type="project" value="TreeGrafter"/>
</dbReference>
<evidence type="ECO:0000256" key="4">
    <source>
        <dbReference type="ARBA" id="ARBA00022989"/>
    </source>
</evidence>
<reference evidence="8" key="1">
    <citation type="submission" date="2010-07" db="EMBL/GenBank/DDBJ databases">
        <authorList>
            <person name="Muzny D."/>
            <person name="Qin X."/>
            <person name="Deng J."/>
            <person name="Jiang H."/>
            <person name="Liu Y."/>
            <person name="Qu J."/>
            <person name="Song X.-Z."/>
            <person name="Zhang L."/>
            <person name="Thornton R."/>
            <person name="Coyle M."/>
            <person name="Francisco L."/>
            <person name="Jackson L."/>
            <person name="Javaid M."/>
            <person name="Korchina V."/>
            <person name="Kovar C."/>
            <person name="Mata R."/>
            <person name="Mathew T."/>
            <person name="Ngo R."/>
            <person name="Nguyen L."/>
            <person name="Nguyen N."/>
            <person name="Okwuonu G."/>
            <person name="Ongeri F."/>
            <person name="Pham C."/>
            <person name="Simmons D."/>
            <person name="Wilczek-Boney K."/>
            <person name="Hale W."/>
            <person name="Jakkamsetti A."/>
            <person name="Pham P."/>
            <person name="Ruth R."/>
            <person name="San Lucas F."/>
            <person name="Warren J."/>
            <person name="Zhang J."/>
            <person name="Zhao Z."/>
            <person name="Zhou C."/>
            <person name="Zhu D."/>
            <person name="Lee S."/>
            <person name="Bess C."/>
            <person name="Blankenburg K."/>
            <person name="Forbes L."/>
            <person name="Fu Q."/>
            <person name="Gubbala S."/>
            <person name="Hirani K."/>
            <person name="Jayaseelan J.C."/>
            <person name="Lara F."/>
            <person name="Munidasa M."/>
            <person name="Palculict T."/>
            <person name="Patil S."/>
            <person name="Pu L.-L."/>
            <person name="Saada N."/>
            <person name="Tang L."/>
            <person name="Weissenberger G."/>
            <person name="Zhu Y."/>
            <person name="Hemphill L."/>
            <person name="Shang Y."/>
            <person name="Youmans B."/>
            <person name="Ayvaz T."/>
            <person name="Ross M."/>
            <person name="Santibanez J."/>
            <person name="Aqrawi P."/>
            <person name="Gross S."/>
            <person name="Joshi V."/>
            <person name="Fowler G."/>
            <person name="Nazareth L."/>
            <person name="Reid J."/>
            <person name="Worley K."/>
            <person name="Petrosino J."/>
            <person name="Highlander S."/>
            <person name="Gibbs R."/>
        </authorList>
    </citation>
    <scope>NUCLEOTIDE SEQUENCE [LARGE SCALE GENOMIC DNA]</scope>
    <source>
        <strain evidence="8">DSM 20284</strain>
    </source>
</reference>
<dbReference type="Gene3D" id="1.20.1250.20">
    <property type="entry name" value="MFS general substrate transporter like domains"/>
    <property type="match status" value="1"/>
</dbReference>
<feature type="transmembrane region" description="Helical" evidence="6">
    <location>
        <begin position="21"/>
        <end position="49"/>
    </location>
</feature>
<feature type="transmembrane region" description="Helical" evidence="6">
    <location>
        <begin position="368"/>
        <end position="386"/>
    </location>
</feature>
<dbReference type="PANTHER" id="PTHR23508">
    <property type="entry name" value="CARBOXYLIC ACID TRANSPORTER PROTEIN HOMOLOG"/>
    <property type="match status" value="1"/>
</dbReference>
<dbReference type="PANTHER" id="PTHR23508:SF10">
    <property type="entry name" value="CARBOXYLIC ACID TRANSPORTER PROTEIN HOMOLOG"/>
    <property type="match status" value="1"/>
</dbReference>
<protein>
    <submittedName>
        <fullName evidence="8">Transporter, major facilitator family protein</fullName>
    </submittedName>
</protein>
<comment type="caution">
    <text evidence="8">The sequence shown here is derived from an EMBL/GenBank/DDBJ whole genome shotgun (WGS) entry which is preliminary data.</text>
</comment>
<comment type="subcellular location">
    <subcellularLocation>
        <location evidence="1">Cell membrane</location>
        <topology evidence="1">Multi-pass membrane protein</topology>
    </subcellularLocation>
</comment>
<dbReference type="Pfam" id="PF07690">
    <property type="entry name" value="MFS_1"/>
    <property type="match status" value="1"/>
</dbReference>
<evidence type="ECO:0000256" key="1">
    <source>
        <dbReference type="ARBA" id="ARBA00004651"/>
    </source>
</evidence>
<evidence type="ECO:0000256" key="3">
    <source>
        <dbReference type="ARBA" id="ARBA00022692"/>
    </source>
</evidence>
<dbReference type="InterPro" id="IPR020846">
    <property type="entry name" value="MFS_dom"/>
</dbReference>
<keyword evidence="2" id="KW-0813">Transport</keyword>
<name>E0NEJ9_PEDAC</name>
<dbReference type="GO" id="GO:0005886">
    <property type="term" value="C:plasma membrane"/>
    <property type="evidence" value="ECO:0007669"/>
    <property type="project" value="UniProtKB-SubCell"/>
</dbReference>
<evidence type="ECO:0000256" key="6">
    <source>
        <dbReference type="SAM" id="Phobius"/>
    </source>
</evidence>
<dbReference type="AlphaFoldDB" id="E0NEJ9"/>
<feature type="transmembrane region" description="Helical" evidence="6">
    <location>
        <begin position="239"/>
        <end position="257"/>
    </location>
</feature>
<keyword evidence="9" id="KW-1185">Reference proteome</keyword>
<gene>
    <name evidence="8" type="ORF">HMPREF0623_0061</name>
</gene>
<dbReference type="InterPro" id="IPR011701">
    <property type="entry name" value="MFS"/>
</dbReference>
<feature type="transmembrane region" description="Helical" evidence="6">
    <location>
        <begin position="149"/>
        <end position="172"/>
    </location>
</feature>